<feature type="compositionally biased region" description="Polar residues" evidence="1">
    <location>
        <begin position="1039"/>
        <end position="1056"/>
    </location>
</feature>
<sequence>MAPPAPPKRELSTGKAVLRRMGKPIQVDVQPLTKRRKLVDTIVFYDDSKDNKETTKEQTINEVPAAKAATSKKQLSATQKVPAMLGRKSDLPKVSTVKCSVSTFLSPERPLAVDNSVIITTTAIANPTVEPFKKVESATVGSGINISVSLVPDAVLPQPKKKLTQAETAKRLISVKAASSKKTEASAAAAAVATLRPVAKSLPAAADMPAEGSKAKPRKSVPATKITGKTAASVLSTQPAKKSLPKKETSKKLITKAEAAATSSSLATRKSVPANLLEAANASAITVKTSNNIIQVIEAAAATSPNKKHEVRKVANKTMGKLKSNETLQSGAAAATVAMTSANPPNATPDSSPSTRDTKRAARIAKPSLATPHVKRGGSHTRSTAGTPTPTQQQESSNEQQQQLAMQQQPKPQRQARRQLKMHPAKEKAQCQAAAAAPASARVLAPTPAPAPIPAPSPTPSPAPAPATSAVQLPEQQPVKHLPSRKRKVPAKFDVDSASVKRLKETPTAKPEAKSIAFPVLITAATVVLPEISSPAAATAAVAVAATATETTKQQCVLPAKHPTTNKLHLEPQLRTPKLRKLHVRLNRNCFKNWLKAHQQQQVVEQPLPTDQAELDSAAEPIPNVPSLIAIQQLLPRLSTIKSVPLPVPLPSLEIKSEQDADEPQPEQMDVDVPLVAARIRTEKAPLISSTMHSLMAAAATTADNCMQPTSVLSNTISTTVNTTITSAITTTDSSNSAIQSASSGAVRDSLTCGTTKMFTYLYPKRSLCSFGHKPLDYCCQNLDGPIPAIDPTRMHEKVEVPVLELPQCMVITTRIISKHDKNIPAKVLAKFEQLTAKDGLPKVLQTVTMTTAIPPTPAAVLAPLAAVTAPQQPTAHNLDRLAKQLTKKQHPPNVGTPALAPTAAPAKALPVNSSQTVTSNLIPRLLQLPPICPSDKQRMELQTRVQHFDAVLQNLSRRAAAMNVSERQLVIEMIVNTSTLLPIDVDVGTKLLENYVYYLNAVTNTSPSPQLRSILTPAPATSTTSSNSKLLQSKSLSRNLTTSAIMRPTSTSSTPEPRRPIYDKQRNIIGYQYRTNQSSPLRTTAGSSGSSSNSSSRSSSLPAGTPIATVAAQQQLQRTRFLMVPNASSKIAVVNSVAQSTVALAPQRVGSSNMIPVYPSRNSKGLPQKAAAIISADKATPVGVVNGVPILGSSASASTATNSPSNRNVFIVNQLLSQPEECILPDAIGGTVVAAEIKDELDDGEILN</sequence>
<reference evidence="2 3" key="1">
    <citation type="journal article" date="2007" name="Nature">
        <title>Evolution of genes and genomes on the Drosophila phylogeny.</title>
        <authorList>
            <consortium name="Drosophila 12 Genomes Consortium"/>
            <person name="Clark A.G."/>
            <person name="Eisen M.B."/>
            <person name="Smith D.R."/>
            <person name="Bergman C.M."/>
            <person name="Oliver B."/>
            <person name="Markow T.A."/>
            <person name="Kaufman T.C."/>
            <person name="Kellis M."/>
            <person name="Gelbart W."/>
            <person name="Iyer V.N."/>
            <person name="Pollard D.A."/>
            <person name="Sackton T.B."/>
            <person name="Larracuente A.M."/>
            <person name="Singh N.D."/>
            <person name="Abad J.P."/>
            <person name="Abt D.N."/>
            <person name="Adryan B."/>
            <person name="Aguade M."/>
            <person name="Akashi H."/>
            <person name="Anderson W.W."/>
            <person name="Aquadro C.F."/>
            <person name="Ardell D.H."/>
            <person name="Arguello R."/>
            <person name="Artieri C.G."/>
            <person name="Barbash D.A."/>
            <person name="Barker D."/>
            <person name="Barsanti P."/>
            <person name="Batterham P."/>
            <person name="Batzoglou S."/>
            <person name="Begun D."/>
            <person name="Bhutkar A."/>
            <person name="Blanco E."/>
            <person name="Bosak S.A."/>
            <person name="Bradley R.K."/>
            <person name="Brand A.D."/>
            <person name="Brent M.R."/>
            <person name="Brooks A.N."/>
            <person name="Brown R.H."/>
            <person name="Butlin R.K."/>
            <person name="Caggese C."/>
            <person name="Calvi B.R."/>
            <person name="Bernardo de Carvalho A."/>
            <person name="Caspi A."/>
            <person name="Castrezana S."/>
            <person name="Celniker S.E."/>
            <person name="Chang J.L."/>
            <person name="Chapple C."/>
            <person name="Chatterji S."/>
            <person name="Chinwalla A."/>
            <person name="Civetta A."/>
            <person name="Clifton S.W."/>
            <person name="Comeron J.M."/>
            <person name="Costello J.C."/>
            <person name="Coyne J.A."/>
            <person name="Daub J."/>
            <person name="David R.G."/>
            <person name="Delcher A.L."/>
            <person name="Delehaunty K."/>
            <person name="Do C.B."/>
            <person name="Ebling H."/>
            <person name="Edwards K."/>
            <person name="Eickbush T."/>
            <person name="Evans J.D."/>
            <person name="Filipski A."/>
            <person name="Findeiss S."/>
            <person name="Freyhult E."/>
            <person name="Fulton L."/>
            <person name="Fulton R."/>
            <person name="Garcia A.C."/>
            <person name="Gardiner A."/>
            <person name="Garfield D.A."/>
            <person name="Garvin B.E."/>
            <person name="Gibson G."/>
            <person name="Gilbert D."/>
            <person name="Gnerre S."/>
            <person name="Godfrey J."/>
            <person name="Good R."/>
            <person name="Gotea V."/>
            <person name="Gravely B."/>
            <person name="Greenberg A.J."/>
            <person name="Griffiths-Jones S."/>
            <person name="Gross S."/>
            <person name="Guigo R."/>
            <person name="Gustafson E.A."/>
            <person name="Haerty W."/>
            <person name="Hahn M.W."/>
            <person name="Halligan D.L."/>
            <person name="Halpern A.L."/>
            <person name="Halter G.M."/>
            <person name="Han M.V."/>
            <person name="Heger A."/>
            <person name="Hillier L."/>
            <person name="Hinrichs A.S."/>
            <person name="Holmes I."/>
            <person name="Hoskins R.A."/>
            <person name="Hubisz M.J."/>
            <person name="Hultmark D."/>
            <person name="Huntley M.A."/>
            <person name="Jaffe D.B."/>
            <person name="Jagadeeshan S."/>
            <person name="Jeck W.R."/>
            <person name="Johnson J."/>
            <person name="Jones C.D."/>
            <person name="Jordan W.C."/>
            <person name="Karpen G.H."/>
            <person name="Kataoka E."/>
            <person name="Keightley P.D."/>
            <person name="Kheradpour P."/>
            <person name="Kirkness E.F."/>
            <person name="Koerich L.B."/>
            <person name="Kristiansen K."/>
            <person name="Kudrna D."/>
            <person name="Kulathinal R.J."/>
            <person name="Kumar S."/>
            <person name="Kwok R."/>
            <person name="Lander E."/>
            <person name="Langley C.H."/>
            <person name="Lapoint R."/>
            <person name="Lazzaro B.P."/>
            <person name="Lee S.J."/>
            <person name="Levesque L."/>
            <person name="Li R."/>
            <person name="Lin C.F."/>
            <person name="Lin M.F."/>
            <person name="Lindblad-Toh K."/>
            <person name="Llopart A."/>
            <person name="Long M."/>
            <person name="Low L."/>
            <person name="Lozovsky E."/>
            <person name="Lu J."/>
            <person name="Luo M."/>
            <person name="Machado C.A."/>
            <person name="Makalowski W."/>
            <person name="Marzo M."/>
            <person name="Matsuda M."/>
            <person name="Matzkin L."/>
            <person name="McAllister B."/>
            <person name="McBride C.S."/>
            <person name="McKernan B."/>
            <person name="McKernan K."/>
            <person name="Mendez-Lago M."/>
            <person name="Minx P."/>
            <person name="Mollenhauer M.U."/>
            <person name="Montooth K."/>
            <person name="Mount S.M."/>
            <person name="Mu X."/>
            <person name="Myers E."/>
            <person name="Negre B."/>
            <person name="Newfeld S."/>
            <person name="Nielsen R."/>
            <person name="Noor M.A."/>
            <person name="O'Grady P."/>
            <person name="Pachter L."/>
            <person name="Papaceit M."/>
            <person name="Parisi M.J."/>
            <person name="Parisi M."/>
            <person name="Parts L."/>
            <person name="Pedersen J.S."/>
            <person name="Pesole G."/>
            <person name="Phillippy A.M."/>
            <person name="Ponting C.P."/>
            <person name="Pop M."/>
            <person name="Porcelli D."/>
            <person name="Powell J.R."/>
            <person name="Prohaska S."/>
            <person name="Pruitt K."/>
            <person name="Puig M."/>
            <person name="Quesneville H."/>
            <person name="Ram K.R."/>
            <person name="Rand D."/>
            <person name="Rasmussen M.D."/>
            <person name="Reed L.K."/>
            <person name="Reenan R."/>
            <person name="Reily A."/>
            <person name="Remington K.A."/>
            <person name="Rieger T.T."/>
            <person name="Ritchie M.G."/>
            <person name="Robin C."/>
            <person name="Rogers Y.H."/>
            <person name="Rohde C."/>
            <person name="Rozas J."/>
            <person name="Rubenfield M.J."/>
            <person name="Ruiz A."/>
            <person name="Russo S."/>
            <person name="Salzberg S.L."/>
            <person name="Sanchez-Gracia A."/>
            <person name="Saranga D.J."/>
            <person name="Sato H."/>
            <person name="Schaeffer S.W."/>
            <person name="Schatz M.C."/>
            <person name="Schlenke T."/>
            <person name="Schwartz R."/>
            <person name="Segarra C."/>
            <person name="Singh R.S."/>
            <person name="Sirot L."/>
            <person name="Sirota M."/>
            <person name="Sisneros N.B."/>
            <person name="Smith C.D."/>
            <person name="Smith T.F."/>
            <person name="Spieth J."/>
            <person name="Stage D.E."/>
            <person name="Stark A."/>
            <person name="Stephan W."/>
            <person name="Strausberg R.L."/>
            <person name="Strempel S."/>
            <person name="Sturgill D."/>
            <person name="Sutton G."/>
            <person name="Sutton G.G."/>
            <person name="Tao W."/>
            <person name="Teichmann S."/>
            <person name="Tobari Y.N."/>
            <person name="Tomimura Y."/>
            <person name="Tsolas J.M."/>
            <person name="Valente V.L."/>
            <person name="Venter E."/>
            <person name="Venter J.C."/>
            <person name="Vicario S."/>
            <person name="Vieira F.G."/>
            <person name="Vilella A.J."/>
            <person name="Villasante A."/>
            <person name="Walenz B."/>
            <person name="Wang J."/>
            <person name="Wasserman M."/>
            <person name="Watts T."/>
            <person name="Wilson D."/>
            <person name="Wilson R.K."/>
            <person name="Wing R.A."/>
            <person name="Wolfner M.F."/>
            <person name="Wong A."/>
            <person name="Wong G.K."/>
            <person name="Wu C.I."/>
            <person name="Wu G."/>
            <person name="Yamamoto D."/>
            <person name="Yang H.P."/>
            <person name="Yang S.P."/>
            <person name="Yorke J.A."/>
            <person name="Yoshida K."/>
            <person name="Zdobnov E."/>
            <person name="Zhang P."/>
            <person name="Zhang Y."/>
            <person name="Zimin A.V."/>
            <person name="Baldwin J."/>
            <person name="Abdouelleil A."/>
            <person name="Abdulkadir J."/>
            <person name="Abebe A."/>
            <person name="Abera B."/>
            <person name="Abreu J."/>
            <person name="Acer S.C."/>
            <person name="Aftuck L."/>
            <person name="Alexander A."/>
            <person name="An P."/>
            <person name="Anderson E."/>
            <person name="Anderson S."/>
            <person name="Arachi H."/>
            <person name="Azer M."/>
            <person name="Bachantsang P."/>
            <person name="Barry A."/>
            <person name="Bayul T."/>
            <person name="Berlin A."/>
            <person name="Bessette D."/>
            <person name="Bloom T."/>
            <person name="Blye J."/>
            <person name="Boguslavskiy L."/>
            <person name="Bonnet C."/>
            <person name="Boukhgalter B."/>
            <person name="Bourzgui I."/>
            <person name="Brown A."/>
            <person name="Cahill P."/>
            <person name="Channer S."/>
            <person name="Cheshatsang Y."/>
            <person name="Chuda L."/>
            <person name="Citroen M."/>
            <person name="Collymore A."/>
            <person name="Cooke P."/>
            <person name="Costello M."/>
            <person name="D'Aco K."/>
            <person name="Daza R."/>
            <person name="De Haan G."/>
            <person name="DeGray S."/>
            <person name="DeMaso C."/>
            <person name="Dhargay N."/>
            <person name="Dooley K."/>
            <person name="Dooley E."/>
            <person name="Doricent M."/>
            <person name="Dorje P."/>
            <person name="Dorjee K."/>
            <person name="Dupes A."/>
            <person name="Elong R."/>
            <person name="Falk J."/>
            <person name="Farina A."/>
            <person name="Faro S."/>
            <person name="Ferguson D."/>
            <person name="Fisher S."/>
            <person name="Foley C.D."/>
            <person name="Franke A."/>
            <person name="Friedrich D."/>
            <person name="Gadbois L."/>
            <person name="Gearin G."/>
            <person name="Gearin C.R."/>
            <person name="Giannoukos G."/>
            <person name="Goode T."/>
            <person name="Graham J."/>
            <person name="Grandbois E."/>
            <person name="Grewal S."/>
            <person name="Gyaltsen K."/>
            <person name="Hafez N."/>
            <person name="Hagos B."/>
            <person name="Hall J."/>
            <person name="Henson C."/>
            <person name="Hollinger A."/>
            <person name="Honan T."/>
            <person name="Huard M.D."/>
            <person name="Hughes L."/>
            <person name="Hurhula B."/>
            <person name="Husby M.E."/>
            <person name="Kamat A."/>
            <person name="Kanga B."/>
            <person name="Kashin S."/>
            <person name="Khazanovich D."/>
            <person name="Kisner P."/>
            <person name="Lance K."/>
            <person name="Lara M."/>
            <person name="Lee W."/>
            <person name="Lennon N."/>
            <person name="Letendre F."/>
            <person name="LeVine R."/>
            <person name="Lipovsky A."/>
            <person name="Liu X."/>
            <person name="Liu J."/>
            <person name="Liu S."/>
            <person name="Lokyitsang T."/>
            <person name="Lokyitsang Y."/>
            <person name="Lubonja R."/>
            <person name="Lui A."/>
            <person name="MacDonald P."/>
            <person name="Magnisalis V."/>
            <person name="Maru K."/>
            <person name="Matthews C."/>
            <person name="McCusker W."/>
            <person name="McDonough S."/>
            <person name="Mehta T."/>
            <person name="Meldrim J."/>
            <person name="Meneus L."/>
            <person name="Mihai O."/>
            <person name="Mihalev A."/>
            <person name="Mihova T."/>
            <person name="Mittelman R."/>
            <person name="Mlenga V."/>
            <person name="Montmayeur A."/>
            <person name="Mulrain L."/>
            <person name="Navidi A."/>
            <person name="Naylor J."/>
            <person name="Negash T."/>
            <person name="Nguyen T."/>
            <person name="Nguyen N."/>
            <person name="Nicol R."/>
            <person name="Norbu C."/>
            <person name="Norbu N."/>
            <person name="Novod N."/>
            <person name="O'Neill B."/>
            <person name="Osman S."/>
            <person name="Markiewicz E."/>
            <person name="Oyono O.L."/>
            <person name="Patti C."/>
            <person name="Phunkhang P."/>
            <person name="Pierre F."/>
            <person name="Priest M."/>
            <person name="Raghuraman S."/>
            <person name="Rege F."/>
            <person name="Reyes R."/>
            <person name="Rise C."/>
            <person name="Rogov P."/>
            <person name="Ross K."/>
            <person name="Ryan E."/>
            <person name="Settipalli S."/>
            <person name="Shea T."/>
            <person name="Sherpa N."/>
            <person name="Shi L."/>
            <person name="Shih D."/>
            <person name="Sparrow T."/>
            <person name="Spaulding J."/>
            <person name="Stalker J."/>
            <person name="Stange-Thomann N."/>
            <person name="Stavropoulos S."/>
            <person name="Stone C."/>
            <person name="Strader C."/>
            <person name="Tesfaye S."/>
            <person name="Thomson T."/>
            <person name="Thoulutsang Y."/>
            <person name="Thoulutsang D."/>
            <person name="Topham K."/>
            <person name="Topping I."/>
            <person name="Tsamla T."/>
            <person name="Vassiliev H."/>
            <person name="Vo A."/>
            <person name="Wangchuk T."/>
            <person name="Wangdi T."/>
            <person name="Weiand M."/>
            <person name="Wilkinson J."/>
            <person name="Wilson A."/>
            <person name="Yadav S."/>
            <person name="Young G."/>
            <person name="Yu Q."/>
            <person name="Zembek L."/>
            <person name="Zhong D."/>
            <person name="Zimmer A."/>
            <person name="Zwirko Z."/>
            <person name="Jaffe D.B."/>
            <person name="Alvarez P."/>
            <person name="Brockman W."/>
            <person name="Butler J."/>
            <person name="Chin C."/>
            <person name="Gnerre S."/>
            <person name="Grabherr M."/>
            <person name="Kleber M."/>
            <person name="Mauceli E."/>
            <person name="MacCallum I."/>
        </authorList>
    </citation>
    <scope>NUCLEOTIDE SEQUENCE [LARGE SCALE GENOMIC DNA]</scope>
    <source>
        <strain evidence="3">Tucson 15287-2541.00</strain>
    </source>
</reference>
<feature type="compositionally biased region" description="Low complexity" evidence="1">
    <location>
        <begin position="392"/>
        <end position="413"/>
    </location>
</feature>
<evidence type="ECO:0000256" key="1">
    <source>
        <dbReference type="SAM" id="MobiDB-lite"/>
    </source>
</evidence>
<feature type="compositionally biased region" description="Low complexity" evidence="1">
    <location>
        <begin position="1017"/>
        <end position="1038"/>
    </location>
</feature>
<dbReference type="STRING" id="7222.B4J784"/>
<protein>
    <submittedName>
        <fullName evidence="2">GH20080</fullName>
    </submittedName>
</protein>
<keyword evidence="3" id="KW-1185">Reference proteome</keyword>
<feature type="compositionally biased region" description="Polar residues" evidence="1">
    <location>
        <begin position="1074"/>
        <end position="1087"/>
    </location>
</feature>
<name>B4J784_DROGR</name>
<organism evidence="3">
    <name type="scientific">Drosophila grimshawi</name>
    <name type="common">Hawaiian fruit fly</name>
    <name type="synonym">Idiomyia grimshawi</name>
    <dbReference type="NCBI Taxonomy" id="7222"/>
    <lineage>
        <taxon>Eukaryota</taxon>
        <taxon>Metazoa</taxon>
        <taxon>Ecdysozoa</taxon>
        <taxon>Arthropoda</taxon>
        <taxon>Hexapoda</taxon>
        <taxon>Insecta</taxon>
        <taxon>Pterygota</taxon>
        <taxon>Neoptera</taxon>
        <taxon>Endopterygota</taxon>
        <taxon>Diptera</taxon>
        <taxon>Brachycera</taxon>
        <taxon>Muscomorpha</taxon>
        <taxon>Ephydroidea</taxon>
        <taxon>Drosophilidae</taxon>
        <taxon>Drosophila</taxon>
        <taxon>Hawaiian Drosophila</taxon>
    </lineage>
</organism>
<evidence type="ECO:0000313" key="3">
    <source>
        <dbReference type="Proteomes" id="UP000001070"/>
    </source>
</evidence>
<dbReference type="EMBL" id="CH916367">
    <property type="protein sequence ID" value="EDW02102.1"/>
    <property type="molecule type" value="Genomic_DNA"/>
</dbReference>
<dbReference type="eggNOG" id="KOG1181">
    <property type="taxonomic scope" value="Eukaryota"/>
</dbReference>
<dbReference type="PANTHER" id="PTHR48148">
    <property type="entry name" value="KERATINOCYTE PROLINE-RICH PROTEIN"/>
    <property type="match status" value="1"/>
</dbReference>
<feature type="region of interest" description="Disordered" evidence="1">
    <location>
        <begin position="1074"/>
        <end position="1104"/>
    </location>
</feature>
<feature type="compositionally biased region" description="Basic residues" evidence="1">
    <location>
        <begin position="414"/>
        <end position="423"/>
    </location>
</feature>
<gene>
    <name evidence="2" type="primary">Dgri\GH20080</name>
    <name evidence="2" type="ORF">Dgri_GH20080</name>
</gene>
<dbReference type="Proteomes" id="UP000001070">
    <property type="component" value="Unassembled WGS sequence"/>
</dbReference>
<feature type="compositionally biased region" description="Low complexity" evidence="1">
    <location>
        <begin position="430"/>
        <end position="441"/>
    </location>
</feature>
<evidence type="ECO:0000313" key="2">
    <source>
        <dbReference type="EMBL" id="EDW02102.1"/>
    </source>
</evidence>
<dbReference type="OMA" id="ANAINDQ"/>
<dbReference type="AlphaFoldDB" id="B4J784"/>
<feature type="region of interest" description="Disordered" evidence="1">
    <location>
        <begin position="1009"/>
        <end position="1062"/>
    </location>
</feature>
<feature type="compositionally biased region" description="Pro residues" evidence="1">
    <location>
        <begin position="447"/>
        <end position="465"/>
    </location>
</feature>
<feature type="compositionally biased region" description="Low complexity" evidence="1">
    <location>
        <begin position="256"/>
        <end position="268"/>
    </location>
</feature>
<dbReference type="OrthoDB" id="8070501at2759"/>
<feature type="region of interest" description="Disordered" evidence="1">
    <location>
        <begin position="340"/>
        <end position="493"/>
    </location>
</feature>
<feature type="compositionally biased region" description="Low complexity" evidence="1">
    <location>
        <begin position="1088"/>
        <end position="1101"/>
    </location>
</feature>
<feature type="compositionally biased region" description="Polar residues" evidence="1">
    <location>
        <begin position="380"/>
        <end position="391"/>
    </location>
</feature>
<dbReference type="PANTHER" id="PTHR48148:SF3">
    <property type="entry name" value="KERATINOCYTE PROLINE-RICH PROTEIN"/>
    <property type="match status" value="1"/>
</dbReference>
<feature type="region of interest" description="Disordered" evidence="1">
    <location>
        <begin position="205"/>
        <end position="269"/>
    </location>
</feature>
<proteinExistence type="predicted"/>
<dbReference type="HOGENOM" id="CLU_265939_0_0_1"/>
<dbReference type="InParanoid" id="B4J784"/>
<accession>B4J784</accession>
<feature type="compositionally biased region" description="Polar residues" evidence="1">
    <location>
        <begin position="343"/>
        <end position="355"/>
    </location>
</feature>